<dbReference type="Proteomes" id="UP000032024">
    <property type="component" value="Chromosome"/>
</dbReference>
<protein>
    <submittedName>
        <fullName evidence="1">Uncharacterized protein</fullName>
    </submittedName>
</protein>
<evidence type="ECO:0000313" key="1">
    <source>
        <dbReference type="EMBL" id="AJO21192.1"/>
    </source>
</evidence>
<proteinExistence type="predicted"/>
<gene>
    <name evidence="1" type="ORF">SB48_HM08orf00615</name>
</gene>
<sequence length="55" mass="6697">MHRQIFVYFSSLSSRPETAFLFRNMMRSDKIFFLFKKIYRSSFLVSLSNDIKEHV</sequence>
<reference evidence="2" key="1">
    <citation type="submission" date="2015-01" db="EMBL/GenBank/DDBJ databases">
        <title>Comparative genome analysis of Bacillus coagulans HM-08, Clostridium butyricum HM-68, Bacillus subtilis HM-66 and Bacillus paralicheniformis BL-09.</title>
        <authorList>
            <person name="Zhang H."/>
        </authorList>
    </citation>
    <scope>NUCLEOTIDE SEQUENCE [LARGE SCALE GENOMIC DNA]</scope>
    <source>
        <strain evidence="2">HM-08</strain>
    </source>
</reference>
<dbReference type="AlphaFoldDB" id="A0AAN0T252"/>
<name>A0AAN0T252_HEYCO</name>
<keyword evidence="2" id="KW-1185">Reference proteome</keyword>
<accession>A0AAN0T252</accession>
<organism evidence="1 2">
    <name type="scientific">Heyndrickxia coagulans</name>
    <name type="common">Weizmannia coagulans</name>
    <dbReference type="NCBI Taxonomy" id="1398"/>
    <lineage>
        <taxon>Bacteria</taxon>
        <taxon>Bacillati</taxon>
        <taxon>Bacillota</taxon>
        <taxon>Bacilli</taxon>
        <taxon>Bacillales</taxon>
        <taxon>Bacillaceae</taxon>
        <taxon>Heyndrickxia</taxon>
    </lineage>
</organism>
<dbReference type="EMBL" id="CP010525">
    <property type="protein sequence ID" value="AJO21192.1"/>
    <property type="molecule type" value="Genomic_DNA"/>
</dbReference>
<evidence type="ECO:0000313" key="2">
    <source>
        <dbReference type="Proteomes" id="UP000032024"/>
    </source>
</evidence>